<evidence type="ECO:0000313" key="2">
    <source>
        <dbReference type="EMBL" id="TWI76138.1"/>
    </source>
</evidence>
<name>A0A562S4L8_9BRAD</name>
<dbReference type="InterPro" id="IPR022742">
    <property type="entry name" value="Hydrolase_4"/>
</dbReference>
<feature type="domain" description="Serine aminopeptidase S33" evidence="1">
    <location>
        <begin position="3"/>
        <end position="99"/>
    </location>
</feature>
<dbReference type="InterPro" id="IPR029058">
    <property type="entry name" value="AB_hydrolase_fold"/>
</dbReference>
<dbReference type="AlphaFoldDB" id="A0A562S4L8"/>
<comment type="caution">
    <text evidence="2">The sequence shown here is derived from an EMBL/GenBank/DDBJ whole genome shotgun (WGS) entry which is preliminary data.</text>
</comment>
<organism evidence="2 3">
    <name type="scientific">Bradyrhizobium huanghuaihaiense</name>
    <dbReference type="NCBI Taxonomy" id="990078"/>
    <lineage>
        <taxon>Bacteria</taxon>
        <taxon>Pseudomonadati</taxon>
        <taxon>Pseudomonadota</taxon>
        <taxon>Alphaproteobacteria</taxon>
        <taxon>Hyphomicrobiales</taxon>
        <taxon>Nitrobacteraceae</taxon>
        <taxon>Bradyrhizobium</taxon>
    </lineage>
</organism>
<proteinExistence type="predicted"/>
<gene>
    <name evidence="2" type="ORF">IQ16_00371</name>
</gene>
<dbReference type="GO" id="GO:0052689">
    <property type="term" value="F:carboxylic ester hydrolase activity"/>
    <property type="evidence" value="ECO:0007669"/>
    <property type="project" value="TreeGrafter"/>
</dbReference>
<sequence length="253" mass="26409">MASTYRLLAEGLASHGIASVRIDKRGLFGSHAAVADPNCVTIDDYAADVRAWVSTIRGLTEAPCVWVLGHSEGGLVALVAAQDAPDLCGLILVATAGRPLGAVLREQLQSNPANAPILDEALSAITQLEAGQRVDVTGMHPALLPLFSPAVQDFLINEFSFDPARLIATCRQPVLIVQGRRDIQIGPSDAEGLSRANPAARLAVLPDTNHVLKTVASDDRTANIATYSDPGLPLAPGVVDAIATFIASGGDLR</sequence>
<accession>A0A562S4L8</accession>
<evidence type="ECO:0000313" key="3">
    <source>
        <dbReference type="Proteomes" id="UP000316291"/>
    </source>
</evidence>
<dbReference type="EMBL" id="VLLA01000001">
    <property type="protein sequence ID" value="TWI76138.1"/>
    <property type="molecule type" value="Genomic_DNA"/>
</dbReference>
<dbReference type="PANTHER" id="PTHR43265:SF1">
    <property type="entry name" value="ESTERASE ESTD"/>
    <property type="match status" value="1"/>
</dbReference>
<dbReference type="InterPro" id="IPR053145">
    <property type="entry name" value="AB_hydrolase_Est10"/>
</dbReference>
<dbReference type="PANTHER" id="PTHR43265">
    <property type="entry name" value="ESTERASE ESTD"/>
    <property type="match status" value="1"/>
</dbReference>
<protein>
    <recommendedName>
        <fullName evidence="1">Serine aminopeptidase S33 domain-containing protein</fullName>
    </recommendedName>
</protein>
<dbReference type="Gene3D" id="3.40.50.1820">
    <property type="entry name" value="alpha/beta hydrolase"/>
    <property type="match status" value="1"/>
</dbReference>
<dbReference type="Proteomes" id="UP000316291">
    <property type="component" value="Unassembled WGS sequence"/>
</dbReference>
<reference evidence="2 3" key="1">
    <citation type="journal article" date="2015" name="Stand. Genomic Sci.">
        <title>Genomic Encyclopedia of Bacterial and Archaeal Type Strains, Phase III: the genomes of soil and plant-associated and newly described type strains.</title>
        <authorList>
            <person name="Whitman W.B."/>
            <person name="Woyke T."/>
            <person name="Klenk H.P."/>
            <person name="Zhou Y."/>
            <person name="Lilburn T.G."/>
            <person name="Beck B.J."/>
            <person name="De Vos P."/>
            <person name="Vandamme P."/>
            <person name="Eisen J.A."/>
            <person name="Garrity G."/>
            <person name="Hugenholtz P."/>
            <person name="Kyrpides N.C."/>
        </authorList>
    </citation>
    <scope>NUCLEOTIDE SEQUENCE [LARGE SCALE GENOMIC DNA]</scope>
    <source>
        <strain evidence="2 3">CGMCC 1.10948</strain>
    </source>
</reference>
<evidence type="ECO:0000259" key="1">
    <source>
        <dbReference type="Pfam" id="PF12146"/>
    </source>
</evidence>
<dbReference type="SUPFAM" id="SSF53474">
    <property type="entry name" value="alpha/beta-Hydrolases"/>
    <property type="match status" value="1"/>
</dbReference>
<keyword evidence="3" id="KW-1185">Reference proteome</keyword>
<dbReference type="Pfam" id="PF12146">
    <property type="entry name" value="Hydrolase_4"/>
    <property type="match status" value="1"/>
</dbReference>